<dbReference type="Pfam" id="PF04952">
    <property type="entry name" value="AstE_AspA_hybrid"/>
    <property type="match status" value="1"/>
</dbReference>
<protein>
    <recommendedName>
        <fullName evidence="5 6">Succinylglutamate desuccinylase</fullName>
        <ecNumber evidence="5 6">3.5.1.96</ecNumber>
    </recommendedName>
</protein>
<evidence type="ECO:0000256" key="5">
    <source>
        <dbReference type="HAMAP-Rule" id="MF_00767"/>
    </source>
</evidence>
<feature type="domain" description="AstE/AspA barrel-sandwich hybrid" evidence="7">
    <location>
        <begin position="271"/>
        <end position="343"/>
    </location>
</feature>
<dbReference type="GO" id="GO:0009017">
    <property type="term" value="F:succinylglutamate desuccinylase activity"/>
    <property type="evidence" value="ECO:0007669"/>
    <property type="project" value="UniProtKB-UniRule"/>
</dbReference>
<comment type="similarity">
    <text evidence="5">Belongs to the AspA/AstE family. Succinylglutamate desuccinylase subfamily.</text>
</comment>
<keyword evidence="3 5" id="KW-0378">Hydrolase</keyword>
<feature type="binding site" evidence="5">
    <location>
        <position position="166"/>
    </location>
    <ligand>
        <name>Zn(2+)</name>
        <dbReference type="ChEBI" id="CHEBI:29105"/>
    </ligand>
</feature>
<sequence>MTLDVLQWTIAEYFQQTKQDLPAELPSVLGPYEGPSLIGTAQRVNSASVEFWDAGVIVVEPDAPAGKDVVFSCAVHGDETAPIEMVRDMLHDILAGQLTVKQRTLFLIANPAAIVNGTRFVDMNMNRLFSGAHANGNSPEHARAAKIEQYVGRFFKQQQRFHYDLHTAIRDSAHEKFAVYPFTHGAPYKKQQLTFLAECGVDTILLNQAPTTTFSYFSVREHQADAFTVELGKVRPFGQNDMSRFAKADTMFRKLIATETLQLPEFDASRHHIYDVCRTINRTAQNFELNFPDDVANFTEFDTGFVLARDGETPYRVERSGERIIFPNAQVAIGQRALLTVIPLPVEQLELV</sequence>
<dbReference type="PANTHER" id="PTHR15162:SF7">
    <property type="entry name" value="SUCCINYLGLUTAMATE DESUCCINYLASE"/>
    <property type="match status" value="1"/>
</dbReference>
<dbReference type="InterPro" id="IPR055438">
    <property type="entry name" value="AstE_AspA_cat"/>
</dbReference>
<evidence type="ECO:0000259" key="7">
    <source>
        <dbReference type="Pfam" id="PF04952"/>
    </source>
</evidence>
<dbReference type="SUPFAM" id="SSF53187">
    <property type="entry name" value="Zn-dependent exopeptidases"/>
    <property type="match status" value="1"/>
</dbReference>
<evidence type="ECO:0000256" key="2">
    <source>
        <dbReference type="ARBA" id="ARBA00022723"/>
    </source>
</evidence>
<organism evidence="9 10">
    <name type="scientific">Pseudidiomarina woesei</name>
    <dbReference type="NCBI Taxonomy" id="1381080"/>
    <lineage>
        <taxon>Bacteria</taxon>
        <taxon>Pseudomonadati</taxon>
        <taxon>Pseudomonadota</taxon>
        <taxon>Gammaproteobacteria</taxon>
        <taxon>Alteromonadales</taxon>
        <taxon>Idiomarinaceae</taxon>
        <taxon>Pseudidiomarina</taxon>
    </lineage>
</organism>
<dbReference type="InterPro" id="IPR016681">
    <property type="entry name" value="SuccinylGlu_desuccinylase"/>
</dbReference>
<keyword evidence="1 5" id="KW-0056">Arginine metabolism</keyword>
<feature type="binding site" evidence="5">
    <location>
        <position position="79"/>
    </location>
    <ligand>
        <name>Zn(2+)</name>
        <dbReference type="ChEBI" id="CHEBI:29105"/>
    </ligand>
</feature>
<dbReference type="PIRSF" id="PIRSF017020">
    <property type="entry name" value="AstE"/>
    <property type="match status" value="1"/>
</dbReference>
<evidence type="ECO:0000313" key="9">
    <source>
        <dbReference type="EMBL" id="CUA84778.1"/>
    </source>
</evidence>
<dbReference type="GO" id="GO:0008270">
    <property type="term" value="F:zinc ion binding"/>
    <property type="evidence" value="ECO:0007669"/>
    <property type="project" value="UniProtKB-UniRule"/>
</dbReference>
<evidence type="ECO:0000256" key="1">
    <source>
        <dbReference type="ARBA" id="ARBA00022503"/>
    </source>
</evidence>
<dbReference type="Pfam" id="PF24827">
    <property type="entry name" value="AstE_AspA_cat"/>
    <property type="match status" value="1"/>
</dbReference>
<dbReference type="GO" id="GO:0019544">
    <property type="term" value="P:L-arginine catabolic process to L-glutamate"/>
    <property type="evidence" value="ECO:0007669"/>
    <property type="project" value="UniProtKB-UniRule"/>
</dbReference>
<comment type="catalytic activity">
    <reaction evidence="5">
        <text>N-succinyl-L-glutamate + H2O = L-glutamate + succinate</text>
        <dbReference type="Rhea" id="RHEA:15169"/>
        <dbReference type="ChEBI" id="CHEBI:15377"/>
        <dbReference type="ChEBI" id="CHEBI:29985"/>
        <dbReference type="ChEBI" id="CHEBI:30031"/>
        <dbReference type="ChEBI" id="CHEBI:58763"/>
        <dbReference type="EC" id="3.5.1.96"/>
    </reaction>
</comment>
<dbReference type="NCBIfam" id="NF003706">
    <property type="entry name" value="PRK05324.1"/>
    <property type="match status" value="1"/>
</dbReference>
<keyword evidence="2 5" id="KW-0479">Metal-binding</keyword>
<dbReference type="Gene3D" id="3.40.630.10">
    <property type="entry name" value="Zn peptidases"/>
    <property type="match status" value="1"/>
</dbReference>
<dbReference type="EC" id="3.5.1.96" evidence="5 6"/>
<dbReference type="InterPro" id="IPR007036">
    <property type="entry name" value="Aste_AspA_hybrid_dom"/>
</dbReference>
<evidence type="ECO:0000313" key="10">
    <source>
        <dbReference type="Proteomes" id="UP000182598"/>
    </source>
</evidence>
<feature type="binding site" evidence="5">
    <location>
        <position position="76"/>
    </location>
    <ligand>
        <name>Zn(2+)</name>
        <dbReference type="ChEBI" id="CHEBI:29105"/>
    </ligand>
</feature>
<name>A0A0K6H1B6_9GAMM</name>
<dbReference type="HAMAP" id="MF_00767">
    <property type="entry name" value="Arg_catab_AstE"/>
    <property type="match status" value="1"/>
</dbReference>
<dbReference type="UniPathway" id="UPA00185">
    <property type="reaction ID" value="UER00283"/>
</dbReference>
<dbReference type="GO" id="GO:0019545">
    <property type="term" value="P:L-arginine catabolic process to succinate"/>
    <property type="evidence" value="ECO:0007669"/>
    <property type="project" value="UniProtKB-UniRule"/>
</dbReference>
<dbReference type="AlphaFoldDB" id="A0A0K6H1B6"/>
<evidence type="ECO:0000256" key="4">
    <source>
        <dbReference type="ARBA" id="ARBA00022833"/>
    </source>
</evidence>
<evidence type="ECO:0000256" key="6">
    <source>
        <dbReference type="NCBIfam" id="TIGR03242"/>
    </source>
</evidence>
<comment type="cofactor">
    <cofactor evidence="5">
        <name>Zn(2+)</name>
        <dbReference type="ChEBI" id="CHEBI:29105"/>
    </cofactor>
    <text evidence="5">Binds 1 zinc ion per subunit.</text>
</comment>
<dbReference type="NCBIfam" id="TIGR03242">
    <property type="entry name" value="arg_catab_astE"/>
    <property type="match status" value="1"/>
</dbReference>
<evidence type="ECO:0000256" key="3">
    <source>
        <dbReference type="ARBA" id="ARBA00022801"/>
    </source>
</evidence>
<dbReference type="CDD" id="cd03855">
    <property type="entry name" value="M14_ASTE"/>
    <property type="match status" value="1"/>
</dbReference>
<reference evidence="10" key="1">
    <citation type="submission" date="2015-08" db="EMBL/GenBank/DDBJ databases">
        <authorList>
            <person name="Varghese N."/>
        </authorList>
    </citation>
    <scope>NUCLEOTIDE SEQUENCE [LARGE SCALE GENOMIC DNA]</scope>
    <source>
        <strain evidence="10">DSM 27808</strain>
    </source>
</reference>
<feature type="domain" description="Succinylglutamate desuccinylase/Aspartoacylase catalytic" evidence="8">
    <location>
        <begin position="65"/>
        <end position="256"/>
    </location>
</feature>
<dbReference type="InterPro" id="IPR050178">
    <property type="entry name" value="AspA/AstE_fam"/>
</dbReference>
<comment type="function">
    <text evidence="5">Transforms N(2)-succinylglutamate into succinate and glutamate.</text>
</comment>
<dbReference type="GO" id="GO:0016788">
    <property type="term" value="F:hydrolase activity, acting on ester bonds"/>
    <property type="evidence" value="ECO:0007669"/>
    <property type="project" value="UniProtKB-UniRule"/>
</dbReference>
<keyword evidence="4 5" id="KW-0862">Zinc</keyword>
<evidence type="ECO:0000259" key="8">
    <source>
        <dbReference type="Pfam" id="PF24827"/>
    </source>
</evidence>
<gene>
    <name evidence="5" type="primary">astE</name>
    <name evidence="9" type="ORF">Ga0061064_1003</name>
</gene>
<comment type="pathway">
    <text evidence="5">Amino-acid degradation; L-arginine degradation via AST pathway; L-glutamate and succinate from L-arginine: step 5/5.</text>
</comment>
<dbReference type="PANTHER" id="PTHR15162">
    <property type="entry name" value="ASPARTOACYLASE"/>
    <property type="match status" value="1"/>
</dbReference>
<accession>A0A0K6H1B6</accession>
<dbReference type="Proteomes" id="UP000182598">
    <property type="component" value="Unassembled WGS sequence"/>
</dbReference>
<dbReference type="EMBL" id="CYHB01000002">
    <property type="protein sequence ID" value="CUA84778.1"/>
    <property type="molecule type" value="Genomic_DNA"/>
</dbReference>
<feature type="active site" evidence="5">
    <location>
        <position position="230"/>
    </location>
</feature>
<proteinExistence type="inferred from homology"/>
<keyword evidence="10" id="KW-1185">Reference proteome</keyword>